<sequence>MSLGKGKQNSNQRILADRYQLVELIGSGAMGQVYRGEDKLLGGVVVAVKFLSQTLLNDKMRHRFEREATISALLGEKSIHIIRVRDYGVDENEVPYYVMEFLEGESLSQVIKFQPLPLKRFLYLSRQICVGMDAAHSGIMLKGELCQVVHRDIKPSNVLVMQDPTLGELVKILDFGIAKLVQANATQTHSFMGTLAYCSPEQMEGKELDNRSDIYSLGVMMYEMLTLEMPILPESSSFGAWYKAHHDFRPRPFDSHLQIPQDLKDVIMKCMEKSRDNRPQTVAEILRVIEGLEKTTKSSRDTDRMTAFSGQKTIVADTYDSEHVTARGDRTEVAPKMDLSATTISKNLTWPNNKPIQKIVFPKVIISSGQTFPSLWVMIEKDDILSRIKDMRYNQFLFLNSPHPMILWITVIYNPHRGPRWLPCYLDLKSQTSRQVTAALAKTGSYKILFFAVEEPGMCQHVTGSTIAANQCKIMVEWLENSKNLPNKGDARMSKQRLRDEFNKLKPVILSKLKNSYKS</sequence>
<evidence type="ECO:0000256" key="3">
    <source>
        <dbReference type="ARBA" id="ARBA00022777"/>
    </source>
</evidence>
<dbReference type="SUPFAM" id="SSF56112">
    <property type="entry name" value="Protein kinase-like (PK-like)"/>
    <property type="match status" value="1"/>
</dbReference>
<keyword evidence="8" id="KW-1185">Reference proteome</keyword>
<dbReference type="InterPro" id="IPR011009">
    <property type="entry name" value="Kinase-like_dom_sf"/>
</dbReference>
<dbReference type="SMART" id="SM00220">
    <property type="entry name" value="S_TKc"/>
    <property type="match status" value="1"/>
</dbReference>
<keyword evidence="2 5" id="KW-0547">Nucleotide-binding</keyword>
<dbReference type="RefSeq" id="WP_193800137.1">
    <property type="nucleotide sequence ID" value="NZ_JADEWC010000007.1"/>
</dbReference>
<evidence type="ECO:0000256" key="5">
    <source>
        <dbReference type="PROSITE-ProRule" id="PRU10141"/>
    </source>
</evidence>
<accession>A0ABR9V244</accession>
<dbReference type="Gene3D" id="1.10.510.10">
    <property type="entry name" value="Transferase(Phosphotransferase) domain 1"/>
    <property type="match status" value="1"/>
</dbReference>
<evidence type="ECO:0000313" key="8">
    <source>
        <dbReference type="Proteomes" id="UP000654604"/>
    </source>
</evidence>
<dbReference type="InterPro" id="IPR000719">
    <property type="entry name" value="Prot_kinase_dom"/>
</dbReference>
<dbReference type="Gene3D" id="3.30.200.20">
    <property type="entry name" value="Phosphorylase Kinase, domain 1"/>
    <property type="match status" value="1"/>
</dbReference>
<evidence type="ECO:0000313" key="7">
    <source>
        <dbReference type="EMBL" id="MBE9221968.1"/>
    </source>
</evidence>
<keyword evidence="3 7" id="KW-0418">Kinase</keyword>
<name>A0ABR9V244_9CHRO</name>
<dbReference type="CDD" id="cd14014">
    <property type="entry name" value="STKc_PknB_like"/>
    <property type="match status" value="1"/>
</dbReference>
<dbReference type="GO" id="GO:0004674">
    <property type="term" value="F:protein serine/threonine kinase activity"/>
    <property type="evidence" value="ECO:0007669"/>
    <property type="project" value="UniProtKB-KW"/>
</dbReference>
<evidence type="ECO:0000256" key="1">
    <source>
        <dbReference type="ARBA" id="ARBA00022679"/>
    </source>
</evidence>
<dbReference type="InterPro" id="IPR008271">
    <property type="entry name" value="Ser/Thr_kinase_AS"/>
</dbReference>
<keyword evidence="4 5" id="KW-0067">ATP-binding</keyword>
<dbReference type="PROSITE" id="PS50011">
    <property type="entry name" value="PROTEIN_KINASE_DOM"/>
    <property type="match status" value="1"/>
</dbReference>
<keyword evidence="7" id="KW-0723">Serine/threonine-protein kinase</keyword>
<reference evidence="7 8" key="1">
    <citation type="submission" date="2020-10" db="EMBL/GenBank/DDBJ databases">
        <authorList>
            <person name="Castelo-Branco R."/>
            <person name="Eusebio N."/>
            <person name="Adriana R."/>
            <person name="Vieira A."/>
            <person name="Brugerolle De Fraissinette N."/>
            <person name="Rezende De Castro R."/>
            <person name="Schneider M.P."/>
            <person name="Vasconcelos V."/>
            <person name="Leao P.N."/>
        </authorList>
    </citation>
    <scope>NUCLEOTIDE SEQUENCE [LARGE SCALE GENOMIC DNA]</scope>
    <source>
        <strain evidence="7 8">LEGE 03274</strain>
    </source>
</reference>
<evidence type="ECO:0000256" key="4">
    <source>
        <dbReference type="ARBA" id="ARBA00022840"/>
    </source>
</evidence>
<dbReference type="Proteomes" id="UP000654604">
    <property type="component" value="Unassembled WGS sequence"/>
</dbReference>
<dbReference type="PANTHER" id="PTHR43289:SF34">
    <property type="entry name" value="SERINE_THREONINE-PROTEIN KINASE YBDM-RELATED"/>
    <property type="match status" value="1"/>
</dbReference>
<protein>
    <submittedName>
        <fullName evidence="7">Serine/threonine protein kinase</fullName>
    </submittedName>
</protein>
<dbReference type="EMBL" id="JADEWC010000007">
    <property type="protein sequence ID" value="MBE9221968.1"/>
    <property type="molecule type" value="Genomic_DNA"/>
</dbReference>
<dbReference type="InterPro" id="IPR017441">
    <property type="entry name" value="Protein_kinase_ATP_BS"/>
</dbReference>
<proteinExistence type="predicted"/>
<organism evidence="7 8">
    <name type="scientific">Cyanobacterium stanieri LEGE 03274</name>
    <dbReference type="NCBI Taxonomy" id="1828756"/>
    <lineage>
        <taxon>Bacteria</taxon>
        <taxon>Bacillati</taxon>
        <taxon>Cyanobacteriota</taxon>
        <taxon>Cyanophyceae</taxon>
        <taxon>Oscillatoriophycideae</taxon>
        <taxon>Chroococcales</taxon>
        <taxon>Geminocystaceae</taxon>
        <taxon>Cyanobacterium</taxon>
    </lineage>
</organism>
<comment type="caution">
    <text evidence="7">The sequence shown here is derived from an EMBL/GenBank/DDBJ whole genome shotgun (WGS) entry which is preliminary data.</text>
</comment>
<feature type="binding site" evidence="5">
    <location>
        <position position="49"/>
    </location>
    <ligand>
        <name>ATP</name>
        <dbReference type="ChEBI" id="CHEBI:30616"/>
    </ligand>
</feature>
<keyword evidence="1" id="KW-0808">Transferase</keyword>
<evidence type="ECO:0000259" key="6">
    <source>
        <dbReference type="PROSITE" id="PS50011"/>
    </source>
</evidence>
<dbReference type="PANTHER" id="PTHR43289">
    <property type="entry name" value="MITOGEN-ACTIVATED PROTEIN KINASE KINASE KINASE 20-RELATED"/>
    <property type="match status" value="1"/>
</dbReference>
<gene>
    <name evidence="7" type="ORF">IQ215_04580</name>
</gene>
<dbReference type="PROSITE" id="PS00108">
    <property type="entry name" value="PROTEIN_KINASE_ST"/>
    <property type="match status" value="1"/>
</dbReference>
<dbReference type="PROSITE" id="PS00107">
    <property type="entry name" value="PROTEIN_KINASE_ATP"/>
    <property type="match status" value="1"/>
</dbReference>
<evidence type="ECO:0000256" key="2">
    <source>
        <dbReference type="ARBA" id="ARBA00022741"/>
    </source>
</evidence>
<dbReference type="Pfam" id="PF00069">
    <property type="entry name" value="Pkinase"/>
    <property type="match status" value="1"/>
</dbReference>
<feature type="domain" description="Protein kinase" evidence="6">
    <location>
        <begin position="19"/>
        <end position="292"/>
    </location>
</feature>